<dbReference type="InterPro" id="IPR056174">
    <property type="entry name" value="SpoVR_N"/>
</dbReference>
<dbReference type="Pfam" id="PF04293">
    <property type="entry name" value="SpoVR"/>
    <property type="match status" value="1"/>
</dbReference>
<dbReference type="EMBL" id="BEXB01000005">
    <property type="protein sequence ID" value="GAY75334.1"/>
    <property type="molecule type" value="Genomic_DNA"/>
</dbReference>
<evidence type="ECO:0000259" key="1">
    <source>
        <dbReference type="Pfam" id="PF04293"/>
    </source>
</evidence>
<comment type="caution">
    <text evidence="2">The sequence shown here is derived from an EMBL/GenBank/DDBJ whole genome shotgun (WGS) entry which is preliminary data.</text>
</comment>
<accession>A0A4Y1Z8M0</accession>
<name>A0A4Y1Z8M0_9BACL</name>
<dbReference type="Proteomes" id="UP000319716">
    <property type="component" value="Unassembled WGS sequence"/>
</dbReference>
<dbReference type="InterPro" id="IPR007390">
    <property type="entry name" value="Spore_V_R"/>
</dbReference>
<organism evidence="2 3">
    <name type="scientific">Sporolactobacillus inulinus</name>
    <dbReference type="NCBI Taxonomy" id="2078"/>
    <lineage>
        <taxon>Bacteria</taxon>
        <taxon>Bacillati</taxon>
        <taxon>Bacillota</taxon>
        <taxon>Bacilli</taxon>
        <taxon>Bacillales</taxon>
        <taxon>Sporolactobacillaceae</taxon>
        <taxon>Sporolactobacillus</taxon>
    </lineage>
</organism>
<feature type="domain" description="SpoVR protein-like N-terminal" evidence="1">
    <location>
        <begin position="4"/>
        <end position="120"/>
    </location>
</feature>
<sequence length="128" mass="14871">MNDTDHKELERSIEEITEIAEGFGLDFYPMRYEICPAEIIYTFGAYGMPTRFSHWSFGKQFYKMKLQYDLGLSKIYELVINSDPCYAFLLNTNSLIQNKMIAAHVLAHCDFSKTMSAFPTRAETWLKA</sequence>
<proteinExistence type="predicted"/>
<protein>
    <submittedName>
        <fullName evidence="2">Stage V sporulation protein</fullName>
    </submittedName>
</protein>
<gene>
    <name evidence="2" type="ORF">NBRC111894_888</name>
</gene>
<evidence type="ECO:0000313" key="2">
    <source>
        <dbReference type="EMBL" id="GAY75334.1"/>
    </source>
</evidence>
<dbReference type="AlphaFoldDB" id="A0A4Y1Z8M0"/>
<dbReference type="PANTHER" id="PTHR30029">
    <property type="entry name" value="STAGE V SPORULATION PROTEIN R"/>
    <property type="match status" value="1"/>
</dbReference>
<reference evidence="2 3" key="1">
    <citation type="submission" date="2017-11" db="EMBL/GenBank/DDBJ databases">
        <title>Draft Genome Sequence of Sporolactobacillus inulinus NBRC 111894 Isolated from Koso, a Japanese Sugar-Vegetable Fermented Beverage.</title>
        <authorList>
            <person name="Chiou T.Y."/>
            <person name="Oshima K."/>
            <person name="Suda W."/>
            <person name="Hattori M."/>
            <person name="Takahashi T."/>
        </authorList>
    </citation>
    <scope>NUCLEOTIDE SEQUENCE [LARGE SCALE GENOMIC DNA]</scope>
    <source>
        <strain evidence="2 3">NBRC111894</strain>
    </source>
</reference>
<evidence type="ECO:0000313" key="3">
    <source>
        <dbReference type="Proteomes" id="UP000319716"/>
    </source>
</evidence>
<dbReference type="PANTHER" id="PTHR30029:SF2">
    <property type="entry name" value="STAGE V SPORULATION PROTEIN R"/>
    <property type="match status" value="1"/>
</dbReference>